<proteinExistence type="predicted"/>
<dbReference type="STRING" id="67767.A0A0J7L9X9"/>
<dbReference type="AlphaFoldDB" id="A0A0J7L9X9"/>
<dbReference type="PaxDb" id="67767-A0A0J7L9X9"/>
<dbReference type="EMBL" id="LBMM01000168">
    <property type="protein sequence ID" value="KMR04653.1"/>
    <property type="molecule type" value="Genomic_DNA"/>
</dbReference>
<evidence type="ECO:0000313" key="2">
    <source>
        <dbReference type="Proteomes" id="UP000036403"/>
    </source>
</evidence>
<comment type="caution">
    <text evidence="1">The sequence shown here is derived from an EMBL/GenBank/DDBJ whole genome shotgun (WGS) entry which is preliminary data.</text>
</comment>
<evidence type="ECO:0000313" key="1">
    <source>
        <dbReference type="EMBL" id="KMR04653.1"/>
    </source>
</evidence>
<dbReference type="InterPro" id="IPR029033">
    <property type="entry name" value="His_PPase_superfam"/>
</dbReference>
<dbReference type="OrthoDB" id="10257284at2759"/>
<dbReference type="Pfam" id="PF00328">
    <property type="entry name" value="His_Phos_2"/>
    <property type="match status" value="1"/>
</dbReference>
<gene>
    <name evidence="1" type="ORF">RF55_556</name>
</gene>
<dbReference type="SUPFAM" id="SSF53254">
    <property type="entry name" value="Phosphoglycerate mutase-like"/>
    <property type="match status" value="1"/>
</dbReference>
<sequence>MLLRKIVDDIQEQRAGNVPHDRKAFLFGSHEVNIAAVAYALGTNEPTVPAYGSTIILETLQDKKGIYYVRYMEDCCIFTGLTMDWRYGTTDYTDDSRLRGIVSLSKISRYCKGCFAE</sequence>
<name>A0A0J7L9X9_LASNI</name>
<dbReference type="Gene3D" id="3.40.50.1240">
    <property type="entry name" value="Phosphoglycerate mutase-like"/>
    <property type="match status" value="1"/>
</dbReference>
<dbReference type="Proteomes" id="UP000036403">
    <property type="component" value="Unassembled WGS sequence"/>
</dbReference>
<reference evidence="1 2" key="1">
    <citation type="submission" date="2015-04" db="EMBL/GenBank/DDBJ databases">
        <title>Lasius niger genome sequencing.</title>
        <authorList>
            <person name="Konorov E.A."/>
            <person name="Nikitin M.A."/>
            <person name="Kirill M.V."/>
            <person name="Chang P."/>
        </authorList>
    </citation>
    <scope>NUCLEOTIDE SEQUENCE [LARGE SCALE GENOMIC DNA]</scope>
    <source>
        <tissue evidence="1">Whole</tissue>
    </source>
</reference>
<protein>
    <submittedName>
        <fullName evidence="1">Venom acid phosphatase acph-1-like protein</fullName>
    </submittedName>
</protein>
<dbReference type="InterPro" id="IPR000560">
    <property type="entry name" value="His_Pase_clade-2"/>
</dbReference>
<organism evidence="1 2">
    <name type="scientific">Lasius niger</name>
    <name type="common">Black garden ant</name>
    <dbReference type="NCBI Taxonomy" id="67767"/>
    <lineage>
        <taxon>Eukaryota</taxon>
        <taxon>Metazoa</taxon>
        <taxon>Ecdysozoa</taxon>
        <taxon>Arthropoda</taxon>
        <taxon>Hexapoda</taxon>
        <taxon>Insecta</taxon>
        <taxon>Pterygota</taxon>
        <taxon>Neoptera</taxon>
        <taxon>Endopterygota</taxon>
        <taxon>Hymenoptera</taxon>
        <taxon>Apocrita</taxon>
        <taxon>Aculeata</taxon>
        <taxon>Formicoidea</taxon>
        <taxon>Formicidae</taxon>
        <taxon>Formicinae</taxon>
        <taxon>Lasius</taxon>
        <taxon>Lasius</taxon>
    </lineage>
</organism>
<accession>A0A0J7L9X9</accession>
<dbReference type="GO" id="GO:0016791">
    <property type="term" value="F:phosphatase activity"/>
    <property type="evidence" value="ECO:0007669"/>
    <property type="project" value="UniProtKB-ARBA"/>
</dbReference>
<keyword evidence="2" id="KW-1185">Reference proteome</keyword>